<organism evidence="3 4">
    <name type="scientific">Falsigemmobacter intermedius</name>
    <dbReference type="NCBI Taxonomy" id="1553448"/>
    <lineage>
        <taxon>Bacteria</taxon>
        <taxon>Pseudomonadati</taxon>
        <taxon>Pseudomonadota</taxon>
        <taxon>Alphaproteobacteria</taxon>
        <taxon>Rhodobacterales</taxon>
        <taxon>Paracoccaceae</taxon>
        <taxon>Falsigemmobacter</taxon>
    </lineage>
</organism>
<dbReference type="Pfam" id="PF01551">
    <property type="entry name" value="Peptidase_M23"/>
    <property type="match status" value="1"/>
</dbReference>
<feature type="compositionally biased region" description="Polar residues" evidence="1">
    <location>
        <begin position="177"/>
        <end position="186"/>
    </location>
</feature>
<feature type="region of interest" description="Disordered" evidence="1">
    <location>
        <begin position="247"/>
        <end position="311"/>
    </location>
</feature>
<dbReference type="EMBL" id="SBLC01000001">
    <property type="protein sequence ID" value="RWY45521.1"/>
    <property type="molecule type" value="Genomic_DNA"/>
</dbReference>
<dbReference type="InterPro" id="IPR036779">
    <property type="entry name" value="LysM_dom_sf"/>
</dbReference>
<sequence length="422" mass="42779">MSISKTIGSSRQTSVLRGAAALSAVALILSGCMPQNGQPLDWDLRPAQIGSTADAARSASMNRPQVDSRGIISYPGYQVVVARRGETVGTIASRLGVSADQMARTNAIQPDIMLQGGELLVLPGRVAESPAQGGWGQPMAPAQSGGATNIGAIATTALDRVPSGGSSSAQSSAPAQTQVPFSTSGSTAGGVEPARHRVARGETAQSIAQRYGVTTSALADWNGLNSSLTLREGQYLLIPPTATRSAAAAPAPAPAPAVINPPGQSSPTPQPPSASKPLPKETPTRAGGGNTGAAPASPSLPTTTSTASRLAMPADGKVIRAYQKGKYDGIGIGAAAGSPVRAAADGTVAAITRDTGQVPIVVIRHANNLLTVYANVDDLSVAKDATVRRGQTIGRVRAGNPAFLHFEVRRGADSVDPMSMLP</sequence>
<dbReference type="OrthoDB" id="9795421at2"/>
<protein>
    <submittedName>
        <fullName evidence="3">LysM peptidoglycan-binding domain-containing protein</fullName>
    </submittedName>
</protein>
<dbReference type="InterPro" id="IPR016047">
    <property type="entry name" value="M23ase_b-sheet_dom"/>
</dbReference>
<dbReference type="InterPro" id="IPR018392">
    <property type="entry name" value="LysM"/>
</dbReference>
<reference evidence="3 4" key="1">
    <citation type="journal article" date="2015" name="Int. J. Syst. Evol. Microbiol.">
        <title>Gemmobacter intermedius sp. nov., isolated from a white stork (Ciconia ciconia).</title>
        <authorList>
            <person name="Kampfer P."/>
            <person name="Jerzak L."/>
            <person name="Wilharm G."/>
            <person name="Golke J."/>
            <person name="Busse H.J."/>
            <person name="Glaeser S.P."/>
        </authorList>
    </citation>
    <scope>NUCLEOTIDE SEQUENCE [LARGE SCALE GENOMIC DNA]</scope>
    <source>
        <strain evidence="3 4">119/4</strain>
    </source>
</reference>
<evidence type="ECO:0000256" key="1">
    <source>
        <dbReference type="SAM" id="MobiDB-lite"/>
    </source>
</evidence>
<dbReference type="PROSITE" id="PS51257">
    <property type="entry name" value="PROKAR_LIPOPROTEIN"/>
    <property type="match status" value="1"/>
</dbReference>
<dbReference type="InterPro" id="IPR050570">
    <property type="entry name" value="Cell_wall_metabolism_enzyme"/>
</dbReference>
<dbReference type="SMART" id="SM00257">
    <property type="entry name" value="LysM"/>
    <property type="match status" value="2"/>
</dbReference>
<keyword evidence="4" id="KW-1185">Reference proteome</keyword>
<dbReference type="PANTHER" id="PTHR21666">
    <property type="entry name" value="PEPTIDASE-RELATED"/>
    <property type="match status" value="1"/>
</dbReference>
<dbReference type="AlphaFoldDB" id="A0A444MGP4"/>
<feature type="domain" description="LysM" evidence="2">
    <location>
        <begin position="194"/>
        <end position="238"/>
    </location>
</feature>
<dbReference type="Pfam" id="PF01476">
    <property type="entry name" value="LysM"/>
    <property type="match status" value="2"/>
</dbReference>
<dbReference type="CDD" id="cd12797">
    <property type="entry name" value="M23_peptidase"/>
    <property type="match status" value="1"/>
</dbReference>
<accession>A0A444MGP4</accession>
<feature type="compositionally biased region" description="Low complexity" evidence="1">
    <location>
        <begin position="159"/>
        <end position="176"/>
    </location>
</feature>
<dbReference type="SUPFAM" id="SSF51261">
    <property type="entry name" value="Duplicated hybrid motif"/>
    <property type="match status" value="1"/>
</dbReference>
<feature type="domain" description="LysM" evidence="2">
    <location>
        <begin position="78"/>
        <end position="122"/>
    </location>
</feature>
<evidence type="ECO:0000313" key="4">
    <source>
        <dbReference type="Proteomes" id="UP000287168"/>
    </source>
</evidence>
<dbReference type="Proteomes" id="UP000287168">
    <property type="component" value="Unassembled WGS sequence"/>
</dbReference>
<name>A0A444MGP4_9RHOB</name>
<dbReference type="InterPro" id="IPR011055">
    <property type="entry name" value="Dup_hybrid_motif"/>
</dbReference>
<dbReference type="CDD" id="cd00118">
    <property type="entry name" value="LysM"/>
    <property type="match status" value="2"/>
</dbReference>
<dbReference type="SUPFAM" id="SSF54106">
    <property type="entry name" value="LysM domain"/>
    <property type="match status" value="1"/>
</dbReference>
<proteinExistence type="predicted"/>
<evidence type="ECO:0000313" key="3">
    <source>
        <dbReference type="EMBL" id="RWY45521.1"/>
    </source>
</evidence>
<dbReference type="Gene3D" id="2.70.70.10">
    <property type="entry name" value="Glucose Permease (Domain IIA)"/>
    <property type="match status" value="1"/>
</dbReference>
<gene>
    <name evidence="3" type="ORF">EP867_00405</name>
</gene>
<dbReference type="PANTHER" id="PTHR21666:SF270">
    <property type="entry name" value="MUREIN HYDROLASE ACTIVATOR ENVC"/>
    <property type="match status" value="1"/>
</dbReference>
<dbReference type="PROSITE" id="PS51782">
    <property type="entry name" value="LYSM"/>
    <property type="match status" value="2"/>
</dbReference>
<evidence type="ECO:0000259" key="2">
    <source>
        <dbReference type="PROSITE" id="PS51782"/>
    </source>
</evidence>
<dbReference type="GO" id="GO:0004222">
    <property type="term" value="F:metalloendopeptidase activity"/>
    <property type="evidence" value="ECO:0007669"/>
    <property type="project" value="TreeGrafter"/>
</dbReference>
<feature type="region of interest" description="Disordered" evidence="1">
    <location>
        <begin position="159"/>
        <end position="205"/>
    </location>
</feature>
<comment type="caution">
    <text evidence="3">The sequence shown here is derived from an EMBL/GenBank/DDBJ whole genome shotgun (WGS) entry which is preliminary data.</text>
</comment>
<dbReference type="Gene3D" id="3.10.350.10">
    <property type="entry name" value="LysM domain"/>
    <property type="match status" value="1"/>
</dbReference>
<feature type="compositionally biased region" description="Low complexity" evidence="1">
    <location>
        <begin position="293"/>
        <end position="308"/>
    </location>
</feature>
<dbReference type="RefSeq" id="WP_128486239.1">
    <property type="nucleotide sequence ID" value="NZ_JBHLXB010000011.1"/>
</dbReference>